<dbReference type="EMBL" id="BRXX01000465">
    <property type="protein sequence ID" value="GMI13349.1"/>
    <property type="molecule type" value="Genomic_DNA"/>
</dbReference>
<dbReference type="AlphaFoldDB" id="A0A9W7FJT9"/>
<organism evidence="2 3">
    <name type="scientific">Triparma verrucosa</name>
    <dbReference type="NCBI Taxonomy" id="1606542"/>
    <lineage>
        <taxon>Eukaryota</taxon>
        <taxon>Sar</taxon>
        <taxon>Stramenopiles</taxon>
        <taxon>Ochrophyta</taxon>
        <taxon>Bolidophyceae</taxon>
        <taxon>Parmales</taxon>
        <taxon>Triparmaceae</taxon>
        <taxon>Triparma</taxon>
    </lineage>
</organism>
<dbReference type="SMART" id="SM00355">
    <property type="entry name" value="ZnF_C2H2"/>
    <property type="match status" value="3"/>
</dbReference>
<evidence type="ECO:0000313" key="2">
    <source>
        <dbReference type="EMBL" id="GMI13349.1"/>
    </source>
</evidence>
<keyword evidence="3" id="KW-1185">Reference proteome</keyword>
<feature type="domain" description="C2H2-type" evidence="1">
    <location>
        <begin position="110"/>
        <end position="135"/>
    </location>
</feature>
<evidence type="ECO:0000259" key="1">
    <source>
        <dbReference type="SMART" id="SM00355"/>
    </source>
</evidence>
<dbReference type="Proteomes" id="UP001165160">
    <property type="component" value="Unassembled WGS sequence"/>
</dbReference>
<proteinExistence type="predicted"/>
<name>A0A9W7FJT9_9STRA</name>
<accession>A0A9W7FJT9</accession>
<dbReference type="InterPro" id="IPR013087">
    <property type="entry name" value="Znf_C2H2_type"/>
</dbReference>
<protein>
    <recommendedName>
        <fullName evidence="1">C2H2-type domain-containing protein</fullName>
    </recommendedName>
</protein>
<evidence type="ECO:0000313" key="3">
    <source>
        <dbReference type="Proteomes" id="UP001165160"/>
    </source>
</evidence>
<gene>
    <name evidence="2" type="ORF">TrVE_jg2204</name>
</gene>
<dbReference type="Gene3D" id="3.30.160.60">
    <property type="entry name" value="Classic Zinc Finger"/>
    <property type="match status" value="1"/>
</dbReference>
<feature type="domain" description="C2H2-type" evidence="1">
    <location>
        <begin position="78"/>
        <end position="103"/>
    </location>
</feature>
<sequence length="163" mass="18328">MSLNKFAPGTGFLRDDMGGGIVEEEAGNDRTEAMWLLTVEERERILAIKASVLVDDDVAESDGSAIDAIDNGVDICWHQCDQEGCDYKAKLACNLKLHKANIHDIEVRWHNCDQDGCDYKAKEARSLKKHKANIHDIDVRWNHCDQDGCDYKAKDAGNLKKHM</sequence>
<comment type="caution">
    <text evidence="2">The sequence shown here is derived from an EMBL/GenBank/DDBJ whole genome shotgun (WGS) entry which is preliminary data.</text>
</comment>
<feature type="domain" description="C2H2-type" evidence="1">
    <location>
        <begin position="142"/>
        <end position="163"/>
    </location>
</feature>
<reference evidence="3" key="1">
    <citation type="journal article" date="2023" name="Commun. Biol.">
        <title>Genome analysis of Parmales, the sister group of diatoms, reveals the evolutionary specialization of diatoms from phago-mixotrophs to photoautotrophs.</title>
        <authorList>
            <person name="Ban H."/>
            <person name="Sato S."/>
            <person name="Yoshikawa S."/>
            <person name="Yamada K."/>
            <person name="Nakamura Y."/>
            <person name="Ichinomiya M."/>
            <person name="Sato N."/>
            <person name="Blanc-Mathieu R."/>
            <person name="Endo H."/>
            <person name="Kuwata A."/>
            <person name="Ogata H."/>
        </authorList>
    </citation>
    <scope>NUCLEOTIDE SEQUENCE [LARGE SCALE GENOMIC DNA]</scope>
    <source>
        <strain evidence="3">NIES 3699</strain>
    </source>
</reference>